<evidence type="ECO:0000256" key="1">
    <source>
        <dbReference type="SAM" id="Coils"/>
    </source>
</evidence>
<evidence type="ECO:0000256" key="2">
    <source>
        <dbReference type="SAM" id="MobiDB-lite"/>
    </source>
</evidence>
<dbReference type="Proteomes" id="UP000004200">
    <property type="component" value="Unassembled WGS sequence"/>
</dbReference>
<feature type="region of interest" description="Disordered" evidence="2">
    <location>
        <begin position="182"/>
        <end position="226"/>
    </location>
</feature>
<dbReference type="EMBL" id="AFWT01000111">
    <property type="protein sequence ID" value="EGV27499.1"/>
    <property type="molecule type" value="Genomic_DNA"/>
</dbReference>
<dbReference type="Pfam" id="PF13007">
    <property type="entry name" value="LZ_Tnp_IS66"/>
    <property type="match status" value="1"/>
</dbReference>
<accession>G2E8S2</accession>
<feature type="compositionally biased region" description="Low complexity" evidence="2">
    <location>
        <begin position="187"/>
        <end position="210"/>
    </location>
</feature>
<protein>
    <recommendedName>
        <fullName evidence="3">Transposase TnpC homeodomain domain-containing protein</fullName>
    </recommendedName>
</protein>
<dbReference type="eggNOG" id="COG3316">
    <property type="taxonomic scope" value="Bacteria"/>
</dbReference>
<evidence type="ECO:0000313" key="4">
    <source>
        <dbReference type="EMBL" id="EGV27499.1"/>
    </source>
</evidence>
<feature type="non-terminal residue" evidence="4">
    <location>
        <position position="226"/>
    </location>
</feature>
<evidence type="ECO:0000313" key="5">
    <source>
        <dbReference type="Proteomes" id="UP000004200"/>
    </source>
</evidence>
<name>G2E8S2_9GAMM</name>
<dbReference type="AlphaFoldDB" id="G2E8S2"/>
<keyword evidence="5" id="KW-1185">Reference proteome</keyword>
<evidence type="ECO:0000259" key="3">
    <source>
        <dbReference type="Pfam" id="PF13007"/>
    </source>
</evidence>
<feature type="domain" description="Transposase TnpC homeodomain" evidence="3">
    <location>
        <begin position="45"/>
        <end position="122"/>
    </location>
</feature>
<comment type="caution">
    <text evidence="4">The sequence shown here is derived from an EMBL/GenBank/DDBJ whole genome shotgun (WGS) entry which is preliminary data.</text>
</comment>
<feature type="region of interest" description="Disordered" evidence="2">
    <location>
        <begin position="89"/>
        <end position="117"/>
    </location>
</feature>
<sequence length="226" mass="24977">MPGMSSTAQPLPDAPAELRAIIAQLTEQLAEAERERGAQEQRIAQLLETIELLKRKRFGRSADQVPDSQLRLFDETELEALIGALEAELPAPAAPDTAKDKETPTKRKPVRRPLPSHLPRVERLLDLDAEEKASMGDDWSFIGYDTSEQLAILPRQTYVIVSKRAKVRRAYAGLPGAEIGVKMPHVPNRSSPSRSPTPHCWRGSSPPSSSMPCRCIARKRSSSVRA</sequence>
<organism evidence="4 5">
    <name type="scientific">Thiorhodococcus drewsii AZ1</name>
    <dbReference type="NCBI Taxonomy" id="765913"/>
    <lineage>
        <taxon>Bacteria</taxon>
        <taxon>Pseudomonadati</taxon>
        <taxon>Pseudomonadota</taxon>
        <taxon>Gammaproteobacteria</taxon>
        <taxon>Chromatiales</taxon>
        <taxon>Chromatiaceae</taxon>
        <taxon>Thiorhodococcus</taxon>
    </lineage>
</organism>
<feature type="coiled-coil region" evidence="1">
    <location>
        <begin position="15"/>
        <end position="56"/>
    </location>
</feature>
<keyword evidence="1" id="KW-0175">Coiled coil</keyword>
<dbReference type="InterPro" id="IPR024463">
    <property type="entry name" value="Transposase_TnpC_homeodom"/>
</dbReference>
<feature type="compositionally biased region" description="Basic residues" evidence="2">
    <location>
        <begin position="216"/>
        <end position="226"/>
    </location>
</feature>
<proteinExistence type="predicted"/>
<gene>
    <name evidence="4" type="ORF">ThidrDRAFT_4686</name>
</gene>
<dbReference type="STRING" id="765913.ThidrDRAFT_4686"/>
<reference evidence="4 5" key="1">
    <citation type="submission" date="2011-06" db="EMBL/GenBank/DDBJ databases">
        <title>The draft genome of Thiorhodococcus drewsii AZ1.</title>
        <authorList>
            <consortium name="US DOE Joint Genome Institute (JGI-PGF)"/>
            <person name="Lucas S."/>
            <person name="Han J."/>
            <person name="Lapidus A."/>
            <person name="Cheng J.-F."/>
            <person name="Goodwin L."/>
            <person name="Pitluck S."/>
            <person name="Peters L."/>
            <person name="Land M.L."/>
            <person name="Hauser L."/>
            <person name="Vogl K."/>
            <person name="Liu Z."/>
            <person name="Imhoff J."/>
            <person name="Thiel V."/>
            <person name="Frigaard N.-U."/>
            <person name="Bryant D.A."/>
            <person name="Woyke T.J."/>
        </authorList>
    </citation>
    <scope>NUCLEOTIDE SEQUENCE [LARGE SCALE GENOMIC DNA]</scope>
    <source>
        <strain evidence="4 5">AZ1</strain>
    </source>
</reference>